<reference evidence="2" key="2">
    <citation type="submission" date="2015-03" db="UniProtKB">
        <authorList>
            <consortium name="EnsemblPlants"/>
        </authorList>
    </citation>
    <scope>IDENTIFICATION</scope>
</reference>
<organism evidence="2">
    <name type="scientific">Oryza barthii</name>
    <dbReference type="NCBI Taxonomy" id="65489"/>
    <lineage>
        <taxon>Eukaryota</taxon>
        <taxon>Viridiplantae</taxon>
        <taxon>Streptophyta</taxon>
        <taxon>Embryophyta</taxon>
        <taxon>Tracheophyta</taxon>
        <taxon>Spermatophyta</taxon>
        <taxon>Magnoliopsida</taxon>
        <taxon>Liliopsida</taxon>
        <taxon>Poales</taxon>
        <taxon>Poaceae</taxon>
        <taxon>BOP clade</taxon>
        <taxon>Oryzoideae</taxon>
        <taxon>Oryzeae</taxon>
        <taxon>Oryzinae</taxon>
        <taxon>Oryza</taxon>
    </lineage>
</organism>
<sequence length="73" mass="7793">MESWRHIGISTMQAARDGKGCQASASGERRDRGKEVGMVALVGIVGAFHAGEAERYIDGGDKGSGVRNKRNDM</sequence>
<dbReference type="PaxDb" id="65489-OBART01G26300.1"/>
<evidence type="ECO:0000256" key="1">
    <source>
        <dbReference type="SAM" id="MobiDB-lite"/>
    </source>
</evidence>
<dbReference type="HOGENOM" id="CLU_201400_0_0_1"/>
<dbReference type="AlphaFoldDB" id="A0A0D3ESE7"/>
<evidence type="ECO:0000313" key="3">
    <source>
        <dbReference type="Proteomes" id="UP000026960"/>
    </source>
</evidence>
<dbReference type="Gramene" id="OBART01G26300.1">
    <property type="protein sequence ID" value="OBART01G26300.1"/>
    <property type="gene ID" value="OBART01G26300"/>
</dbReference>
<feature type="region of interest" description="Disordered" evidence="1">
    <location>
        <begin position="1"/>
        <end position="32"/>
    </location>
</feature>
<name>A0A0D3ESE7_9ORYZ</name>
<evidence type="ECO:0008006" key="4">
    <source>
        <dbReference type="Google" id="ProtNLM"/>
    </source>
</evidence>
<keyword evidence="3" id="KW-1185">Reference proteome</keyword>
<proteinExistence type="predicted"/>
<reference evidence="2" key="1">
    <citation type="journal article" date="2009" name="Rice">
        <title>De Novo Next Generation Sequencing of Plant Genomes.</title>
        <authorList>
            <person name="Rounsley S."/>
            <person name="Marri P.R."/>
            <person name="Yu Y."/>
            <person name="He R."/>
            <person name="Sisneros N."/>
            <person name="Goicoechea J.L."/>
            <person name="Lee S.J."/>
            <person name="Angelova A."/>
            <person name="Kudrna D."/>
            <person name="Luo M."/>
            <person name="Affourtit J."/>
            <person name="Desany B."/>
            <person name="Knight J."/>
            <person name="Niazi F."/>
            <person name="Egholm M."/>
            <person name="Wing R.A."/>
        </authorList>
    </citation>
    <scope>NUCLEOTIDE SEQUENCE [LARGE SCALE GENOMIC DNA]</scope>
    <source>
        <strain evidence="2">cv. IRGC 105608</strain>
    </source>
</reference>
<protein>
    <recommendedName>
        <fullName evidence="4">DUF834 domain-containing protein</fullName>
    </recommendedName>
</protein>
<dbReference type="EnsemblPlants" id="OBART01G26300.1">
    <property type="protein sequence ID" value="OBART01G26300.1"/>
    <property type="gene ID" value="OBART01G26300"/>
</dbReference>
<dbReference type="Proteomes" id="UP000026960">
    <property type="component" value="Chromosome 1"/>
</dbReference>
<evidence type="ECO:0000313" key="2">
    <source>
        <dbReference type="EnsemblPlants" id="OBART01G26300.1"/>
    </source>
</evidence>
<accession>A0A0D3ESE7</accession>